<sequence>MRKYMKSEASQHEMKLVQMGGTCKQINSTMCYVQFEIEGIEIGYVYNINKYNKYFLERVKPYPLPIREFECEADVIKTIEIDIIQFKNAAKSRNINEFIEINQSLNFIIKEFEDLFLYYNVPKFETDIIHRKIDEIQAEIEKTQRESERVFFKKDPDNLRCKIKQDSKPLIDSDEDQ</sequence>
<dbReference type="Proteomes" id="UP000005707">
    <property type="component" value="Unassembled WGS sequence"/>
</dbReference>
<proteinExistence type="predicted"/>
<name>U2EB84_9MOLU</name>
<gene>
    <name evidence="1" type="ORF">HLPCO_001960</name>
</gene>
<dbReference type="RefSeq" id="WP_021031100.1">
    <property type="nucleotide sequence ID" value="NZ_AFNU02000006.1"/>
</dbReference>
<dbReference type="STRING" id="1033810.HLPCO_001960"/>
<dbReference type="eggNOG" id="ENOG5032SVI">
    <property type="taxonomic scope" value="Bacteria"/>
</dbReference>
<organism evidence="1 2">
    <name type="scientific">Haloplasma contractile SSD-17B</name>
    <dbReference type="NCBI Taxonomy" id="1033810"/>
    <lineage>
        <taxon>Bacteria</taxon>
        <taxon>Bacillati</taxon>
        <taxon>Mycoplasmatota</taxon>
        <taxon>Mollicutes</taxon>
        <taxon>Haloplasmatales</taxon>
        <taxon>Haloplasmataceae</taxon>
        <taxon>Haloplasma</taxon>
    </lineage>
</organism>
<dbReference type="EMBL" id="AFNU02000006">
    <property type="protein sequence ID" value="ERJ12046.1"/>
    <property type="molecule type" value="Genomic_DNA"/>
</dbReference>
<keyword evidence="2" id="KW-1185">Reference proteome</keyword>
<reference evidence="1 2" key="1">
    <citation type="journal article" date="2011" name="J. Bacteriol.">
        <title>Genome sequence of Haloplasma contractile, an unusual contractile bacterium from a deep-sea anoxic brine lake.</title>
        <authorList>
            <person name="Antunes A."/>
            <person name="Alam I."/>
            <person name="El Dorry H."/>
            <person name="Siam R."/>
            <person name="Robertson A."/>
            <person name="Bajic V.B."/>
            <person name="Stingl U."/>
        </authorList>
    </citation>
    <scope>NUCLEOTIDE SEQUENCE [LARGE SCALE GENOMIC DNA]</scope>
    <source>
        <strain evidence="1 2">SSD-17B</strain>
    </source>
</reference>
<dbReference type="AlphaFoldDB" id="U2EB84"/>
<evidence type="ECO:0000313" key="1">
    <source>
        <dbReference type="EMBL" id="ERJ12046.1"/>
    </source>
</evidence>
<comment type="caution">
    <text evidence="1">The sequence shown here is derived from an EMBL/GenBank/DDBJ whole genome shotgun (WGS) entry which is preliminary data.</text>
</comment>
<accession>U2EB84</accession>
<dbReference type="InParanoid" id="U2EB84"/>
<reference evidence="1 2" key="2">
    <citation type="journal article" date="2013" name="PLoS ONE">
        <title>INDIGO - INtegrated Data Warehouse of MIcrobial GenOmes with Examples from the Red Sea Extremophiles.</title>
        <authorList>
            <person name="Alam I."/>
            <person name="Antunes A."/>
            <person name="Kamau A.A."/>
            <person name="Ba Alawi W."/>
            <person name="Kalkatawi M."/>
            <person name="Stingl U."/>
            <person name="Bajic V.B."/>
        </authorList>
    </citation>
    <scope>NUCLEOTIDE SEQUENCE [LARGE SCALE GENOMIC DNA]</scope>
    <source>
        <strain evidence="1 2">SSD-17B</strain>
    </source>
</reference>
<evidence type="ECO:0000313" key="2">
    <source>
        <dbReference type="Proteomes" id="UP000005707"/>
    </source>
</evidence>
<protein>
    <submittedName>
        <fullName evidence="1">Uncharacterized protein</fullName>
    </submittedName>
</protein>
<dbReference type="OrthoDB" id="2057137at2"/>